<proteinExistence type="predicted"/>
<evidence type="ECO:0008006" key="4">
    <source>
        <dbReference type="Google" id="ProtNLM"/>
    </source>
</evidence>
<feature type="chain" id="PRO_5036466204" description="Secreted protein" evidence="1">
    <location>
        <begin position="20"/>
        <end position="93"/>
    </location>
</feature>
<feature type="signal peptide" evidence="1">
    <location>
        <begin position="1"/>
        <end position="19"/>
    </location>
</feature>
<dbReference type="EMBL" id="BMAV01008952">
    <property type="protein sequence ID" value="GFY52892.1"/>
    <property type="molecule type" value="Genomic_DNA"/>
</dbReference>
<organism evidence="2 3">
    <name type="scientific">Trichonephila inaurata madagascariensis</name>
    <dbReference type="NCBI Taxonomy" id="2747483"/>
    <lineage>
        <taxon>Eukaryota</taxon>
        <taxon>Metazoa</taxon>
        <taxon>Ecdysozoa</taxon>
        <taxon>Arthropoda</taxon>
        <taxon>Chelicerata</taxon>
        <taxon>Arachnida</taxon>
        <taxon>Araneae</taxon>
        <taxon>Araneomorphae</taxon>
        <taxon>Entelegynae</taxon>
        <taxon>Araneoidea</taxon>
        <taxon>Nephilidae</taxon>
        <taxon>Trichonephila</taxon>
        <taxon>Trichonephila inaurata</taxon>
    </lineage>
</organism>
<evidence type="ECO:0000313" key="3">
    <source>
        <dbReference type="Proteomes" id="UP000886998"/>
    </source>
</evidence>
<dbReference type="Proteomes" id="UP000886998">
    <property type="component" value="Unassembled WGS sequence"/>
</dbReference>
<evidence type="ECO:0000313" key="2">
    <source>
        <dbReference type="EMBL" id="GFY52892.1"/>
    </source>
</evidence>
<keyword evidence="1" id="KW-0732">Signal</keyword>
<keyword evidence="3" id="KW-1185">Reference proteome</keyword>
<gene>
    <name evidence="2" type="ORF">TNIN_269541</name>
</gene>
<comment type="caution">
    <text evidence="2">The sequence shown here is derived from an EMBL/GenBank/DDBJ whole genome shotgun (WGS) entry which is preliminary data.</text>
</comment>
<dbReference type="AlphaFoldDB" id="A0A8X7C408"/>
<evidence type="ECO:0000256" key="1">
    <source>
        <dbReference type="SAM" id="SignalP"/>
    </source>
</evidence>
<reference evidence="2" key="1">
    <citation type="submission" date="2020-08" db="EMBL/GenBank/DDBJ databases">
        <title>Multicomponent nature underlies the extraordinary mechanical properties of spider dragline silk.</title>
        <authorList>
            <person name="Kono N."/>
            <person name="Nakamura H."/>
            <person name="Mori M."/>
            <person name="Yoshida Y."/>
            <person name="Ohtoshi R."/>
            <person name="Malay A.D."/>
            <person name="Moran D.A.P."/>
            <person name="Tomita M."/>
            <person name="Numata K."/>
            <person name="Arakawa K."/>
        </authorList>
    </citation>
    <scope>NUCLEOTIDE SEQUENCE</scope>
</reference>
<sequence>MMTAFSSIVLLSMVGIMSSSQTDVRRRMASIGIPLRVQFLSWWIPQSNLCMETTWSVPISTVLCARSHFEKTWYAQVLLCDAELHFYSLSTLL</sequence>
<accession>A0A8X7C408</accession>
<protein>
    <recommendedName>
        <fullName evidence="4">Secreted protein</fullName>
    </recommendedName>
</protein>
<name>A0A8X7C408_9ARAC</name>